<evidence type="ECO:0000256" key="8">
    <source>
        <dbReference type="ARBA" id="ARBA00057828"/>
    </source>
</evidence>
<evidence type="ECO:0000313" key="13">
    <source>
        <dbReference type="Proteomes" id="UP000030401"/>
    </source>
</evidence>
<feature type="transmembrane region" description="Helical" evidence="11">
    <location>
        <begin position="68"/>
        <end position="88"/>
    </location>
</feature>
<dbReference type="STRING" id="1385512.N784_15455"/>
<evidence type="ECO:0000256" key="9">
    <source>
        <dbReference type="ARBA" id="ARBA00073179"/>
    </source>
</evidence>
<comment type="function">
    <text evidence="8">This protein is probably a component of a manganese permease, a binding protein-dependent, ATP-driven transport system.</text>
</comment>
<dbReference type="CDD" id="cd06550">
    <property type="entry name" value="TM_ABC_iron-siderophores_like"/>
    <property type="match status" value="1"/>
</dbReference>
<feature type="transmembrane region" description="Helical" evidence="11">
    <location>
        <begin position="232"/>
        <end position="252"/>
    </location>
</feature>
<dbReference type="FunFam" id="1.10.3470.10:FF:000003">
    <property type="entry name" value="Iron ABC transporter permease SitD"/>
    <property type="match status" value="1"/>
</dbReference>
<feature type="transmembrane region" description="Helical" evidence="11">
    <location>
        <begin position="174"/>
        <end position="197"/>
    </location>
</feature>
<keyword evidence="5 10" id="KW-0812">Transmembrane</keyword>
<evidence type="ECO:0000256" key="6">
    <source>
        <dbReference type="ARBA" id="ARBA00022989"/>
    </source>
</evidence>
<evidence type="ECO:0000256" key="10">
    <source>
        <dbReference type="RuleBase" id="RU003943"/>
    </source>
</evidence>
<reference evidence="12 13" key="1">
    <citation type="submission" date="2013-08" db="EMBL/GenBank/DDBJ databases">
        <authorList>
            <person name="Huang J."/>
            <person name="Wang G."/>
        </authorList>
    </citation>
    <scope>NUCLEOTIDE SEQUENCE [LARGE SCALE GENOMIC DNA]</scope>
    <source>
        <strain evidence="12 13">JSM 072002</strain>
    </source>
</reference>
<dbReference type="Pfam" id="PF00950">
    <property type="entry name" value="ABC-3"/>
    <property type="match status" value="1"/>
</dbReference>
<dbReference type="Gene3D" id="1.10.3470.10">
    <property type="entry name" value="ABC transporter involved in vitamin B12 uptake, BtuC"/>
    <property type="match status" value="1"/>
</dbReference>
<dbReference type="OrthoDB" id="9788905at2"/>
<keyword evidence="6 11" id="KW-1133">Transmembrane helix</keyword>
<dbReference type="InterPro" id="IPR037294">
    <property type="entry name" value="ABC_BtuC-like"/>
</dbReference>
<evidence type="ECO:0000256" key="5">
    <source>
        <dbReference type="ARBA" id="ARBA00022692"/>
    </source>
</evidence>
<dbReference type="PANTHER" id="PTHR30477">
    <property type="entry name" value="ABC-TRANSPORTER METAL-BINDING PROTEIN"/>
    <property type="match status" value="1"/>
</dbReference>
<evidence type="ECO:0000256" key="2">
    <source>
        <dbReference type="ARBA" id="ARBA00008034"/>
    </source>
</evidence>
<organism evidence="12 13">
    <name type="scientific">Pontibacillus litoralis JSM 072002</name>
    <dbReference type="NCBI Taxonomy" id="1385512"/>
    <lineage>
        <taxon>Bacteria</taxon>
        <taxon>Bacillati</taxon>
        <taxon>Bacillota</taxon>
        <taxon>Bacilli</taxon>
        <taxon>Bacillales</taxon>
        <taxon>Bacillaceae</taxon>
        <taxon>Pontibacillus</taxon>
    </lineage>
</organism>
<dbReference type="eggNOG" id="COG1108">
    <property type="taxonomic scope" value="Bacteria"/>
</dbReference>
<evidence type="ECO:0000256" key="11">
    <source>
        <dbReference type="SAM" id="Phobius"/>
    </source>
</evidence>
<feature type="transmembrane region" description="Helical" evidence="11">
    <location>
        <begin position="258"/>
        <end position="277"/>
    </location>
</feature>
<feature type="transmembrane region" description="Helical" evidence="11">
    <location>
        <begin position="15"/>
        <end position="36"/>
    </location>
</feature>
<sequence length="289" mass="30189">MENLLYLLSNANTQWVLMGSLILGFASGVIGSFVLLKKQSLIGDAMAHATLPGVCLAFLVIGEKSTPIFLIGAAVTGLISTYLIQAIVKHSRIKTDAAIGVVLSVSFGLGIVLLTYITQNTSGDKSGIDEFIFGQAASMVRSDIQVIAVGSVVILLVSTLFFKELKVSIFDPLYAKGIGLPVNLLNGVLMALVVGIVVVGIQMVGVVLIAALLITPPLAARYWTDQLGRMSFLAGIIGALSGVFGTLISTIGNGLPTGPLIVLCASVIFLISLLLGTRKGLITKVVRHA</sequence>
<name>A0A0A5G5H5_9BACI</name>
<dbReference type="SUPFAM" id="SSF81345">
    <property type="entry name" value="ABC transporter involved in vitamin B12 uptake, BtuC"/>
    <property type="match status" value="1"/>
</dbReference>
<keyword evidence="4" id="KW-1003">Cell membrane</keyword>
<dbReference type="AlphaFoldDB" id="A0A0A5G5H5"/>
<evidence type="ECO:0000256" key="3">
    <source>
        <dbReference type="ARBA" id="ARBA00022448"/>
    </source>
</evidence>
<accession>A0A0A5G5H5</accession>
<comment type="subcellular location">
    <subcellularLocation>
        <location evidence="1 10">Cell membrane</location>
        <topology evidence="1 10">Multi-pass membrane protein</topology>
    </subcellularLocation>
</comment>
<dbReference type="InterPro" id="IPR001626">
    <property type="entry name" value="ABC_TroCD"/>
</dbReference>
<feature type="transmembrane region" description="Helical" evidence="11">
    <location>
        <begin position="203"/>
        <end position="220"/>
    </location>
</feature>
<dbReference type="GO" id="GO:0010043">
    <property type="term" value="P:response to zinc ion"/>
    <property type="evidence" value="ECO:0007669"/>
    <property type="project" value="TreeGrafter"/>
</dbReference>
<comment type="similarity">
    <text evidence="2 10">Belongs to the ABC-3 integral membrane protein family.</text>
</comment>
<protein>
    <recommendedName>
        <fullName evidence="9">Manganese transport system membrane protein MntC</fullName>
    </recommendedName>
</protein>
<keyword evidence="3 10" id="KW-0813">Transport</keyword>
<dbReference type="Proteomes" id="UP000030401">
    <property type="component" value="Unassembled WGS sequence"/>
</dbReference>
<evidence type="ECO:0000256" key="1">
    <source>
        <dbReference type="ARBA" id="ARBA00004651"/>
    </source>
</evidence>
<feature type="transmembrane region" description="Helical" evidence="11">
    <location>
        <begin position="45"/>
        <end position="62"/>
    </location>
</feature>
<dbReference type="EMBL" id="AVPG01000007">
    <property type="protein sequence ID" value="KGX87314.1"/>
    <property type="molecule type" value="Genomic_DNA"/>
</dbReference>
<dbReference type="GO" id="GO:0043190">
    <property type="term" value="C:ATP-binding cassette (ABC) transporter complex"/>
    <property type="evidence" value="ECO:0007669"/>
    <property type="project" value="InterPro"/>
</dbReference>
<feature type="transmembrane region" description="Helical" evidence="11">
    <location>
        <begin position="97"/>
        <end position="117"/>
    </location>
</feature>
<proteinExistence type="inferred from homology"/>
<feature type="transmembrane region" description="Helical" evidence="11">
    <location>
        <begin position="144"/>
        <end position="162"/>
    </location>
</feature>
<keyword evidence="13" id="KW-1185">Reference proteome</keyword>
<evidence type="ECO:0000313" key="12">
    <source>
        <dbReference type="EMBL" id="KGX87314.1"/>
    </source>
</evidence>
<dbReference type="GO" id="GO:0055085">
    <property type="term" value="P:transmembrane transport"/>
    <property type="evidence" value="ECO:0007669"/>
    <property type="project" value="InterPro"/>
</dbReference>
<evidence type="ECO:0000256" key="4">
    <source>
        <dbReference type="ARBA" id="ARBA00022475"/>
    </source>
</evidence>
<dbReference type="PANTHER" id="PTHR30477:SF3">
    <property type="entry name" value="METAL TRANSPORT SYSTEM MEMBRANE PROTEIN CT_069-RELATED"/>
    <property type="match status" value="1"/>
</dbReference>
<comment type="caution">
    <text evidence="12">The sequence shown here is derived from an EMBL/GenBank/DDBJ whole genome shotgun (WGS) entry which is preliminary data.</text>
</comment>
<dbReference type="GO" id="GO:0071281">
    <property type="term" value="P:cellular response to iron ion"/>
    <property type="evidence" value="ECO:0007669"/>
    <property type="project" value="UniProtKB-ARBA"/>
</dbReference>
<gene>
    <name evidence="12" type="ORF">N784_15455</name>
</gene>
<dbReference type="RefSeq" id="WP_036833445.1">
    <property type="nucleotide sequence ID" value="NZ_AVPG01000007.1"/>
</dbReference>
<keyword evidence="7 11" id="KW-0472">Membrane</keyword>
<evidence type="ECO:0000256" key="7">
    <source>
        <dbReference type="ARBA" id="ARBA00023136"/>
    </source>
</evidence>